<feature type="non-terminal residue" evidence="1">
    <location>
        <position position="21"/>
    </location>
</feature>
<gene>
    <name evidence="1" type="ORF">LCGC14_2782970</name>
</gene>
<evidence type="ECO:0000313" key="1">
    <source>
        <dbReference type="EMBL" id="KKK84474.1"/>
    </source>
</evidence>
<comment type="caution">
    <text evidence="1">The sequence shown here is derived from an EMBL/GenBank/DDBJ whole genome shotgun (WGS) entry which is preliminary data.</text>
</comment>
<organism evidence="1">
    <name type="scientific">marine sediment metagenome</name>
    <dbReference type="NCBI Taxonomy" id="412755"/>
    <lineage>
        <taxon>unclassified sequences</taxon>
        <taxon>metagenomes</taxon>
        <taxon>ecological metagenomes</taxon>
    </lineage>
</organism>
<dbReference type="EMBL" id="LAZR01051759">
    <property type="protein sequence ID" value="KKK84474.1"/>
    <property type="molecule type" value="Genomic_DNA"/>
</dbReference>
<sequence length="21" mass="2403">MNKEDICFMSAIEMGVKIKSQ</sequence>
<name>A0A0F9B1D6_9ZZZZ</name>
<reference evidence="1" key="1">
    <citation type="journal article" date="2015" name="Nature">
        <title>Complex archaea that bridge the gap between prokaryotes and eukaryotes.</title>
        <authorList>
            <person name="Spang A."/>
            <person name="Saw J.H."/>
            <person name="Jorgensen S.L."/>
            <person name="Zaremba-Niedzwiedzka K."/>
            <person name="Martijn J."/>
            <person name="Lind A.E."/>
            <person name="van Eijk R."/>
            <person name="Schleper C."/>
            <person name="Guy L."/>
            <person name="Ettema T.J."/>
        </authorList>
    </citation>
    <scope>NUCLEOTIDE SEQUENCE</scope>
</reference>
<proteinExistence type="predicted"/>
<accession>A0A0F9B1D6</accession>
<protein>
    <submittedName>
        <fullName evidence="1">Uncharacterized protein</fullName>
    </submittedName>
</protein>
<dbReference type="AlphaFoldDB" id="A0A0F9B1D6"/>